<protein>
    <recommendedName>
        <fullName evidence="4">Glycosyltransferase RgtA/B/C/D-like domain-containing protein</fullName>
    </recommendedName>
</protein>
<keyword evidence="1" id="KW-0472">Membrane</keyword>
<proteinExistence type="predicted"/>
<feature type="transmembrane region" description="Helical" evidence="1">
    <location>
        <begin position="129"/>
        <end position="148"/>
    </location>
</feature>
<keyword evidence="1" id="KW-0812">Transmembrane</keyword>
<sequence length="527" mass="60269">MLKRIFNNTPLNLTIVLAAAILTFLPTLKMYFYMDEWGNLYEWTHGYQYRYSVFPGEIFHFLFETFGLNATGYYATGLVGYALSVVIFYLLVSRTLKSKLLGLIAGLVYATCPIGINTVQMVWTYVAEGGYPLTVALLILLYLVVGYFQEKKIYYFILAAVCFLLFLELEPRRVFLFLPLLFLFDYFYNFKNIIPNIGFFLRQATFLLIFIAYYRYNVTLSNIILHSGVVFLSGPSTFDWQTKANFSKVALTSAEPLISLTNILLAGPWILLSERLKGHVDLVDIKQVYQVVIATLSLAGLIVVLALKTKKQWGLLLLFSLGWIYANILGFYIFSSPGVNDAPHRYLSLAAPGYALFVTLSIASLYTFFVRRNKKAKPMLKRMFAGLLLGIIAINFLSVKINFDKFNDFHGKPARAFYKSLKEYYPTLPPDSILYFQTPPSPAVKYKLSRIYGGSNYGVPATIAVFYPERKKEELVWATDLVKVEEFIKSDKTRIDRVFAFYYDDNGLWDKTEEVRKKLAADLGTKL</sequence>
<evidence type="ECO:0000256" key="1">
    <source>
        <dbReference type="SAM" id="Phobius"/>
    </source>
</evidence>
<feature type="transmembrane region" description="Helical" evidence="1">
    <location>
        <begin position="382"/>
        <end position="399"/>
    </location>
</feature>
<dbReference type="Proteomes" id="UP000178319">
    <property type="component" value="Unassembled WGS sequence"/>
</dbReference>
<accession>A0A1G1V7Y4</accession>
<feature type="transmembrane region" description="Helical" evidence="1">
    <location>
        <begin position="100"/>
        <end position="123"/>
    </location>
</feature>
<feature type="transmembrane region" description="Helical" evidence="1">
    <location>
        <begin position="72"/>
        <end position="93"/>
    </location>
</feature>
<evidence type="ECO:0000313" key="2">
    <source>
        <dbReference type="EMBL" id="OGY11525.1"/>
    </source>
</evidence>
<keyword evidence="1" id="KW-1133">Transmembrane helix</keyword>
<feature type="transmembrane region" description="Helical" evidence="1">
    <location>
        <begin position="12"/>
        <end position="34"/>
    </location>
</feature>
<comment type="caution">
    <text evidence="2">The sequence shown here is derived from an EMBL/GenBank/DDBJ whole genome shotgun (WGS) entry which is preliminary data.</text>
</comment>
<reference evidence="2 3" key="1">
    <citation type="journal article" date="2016" name="Nat. Commun.">
        <title>Thousands of microbial genomes shed light on interconnected biogeochemical processes in an aquifer system.</title>
        <authorList>
            <person name="Anantharaman K."/>
            <person name="Brown C.T."/>
            <person name="Hug L.A."/>
            <person name="Sharon I."/>
            <person name="Castelle C.J."/>
            <person name="Probst A.J."/>
            <person name="Thomas B.C."/>
            <person name="Singh A."/>
            <person name="Wilkins M.J."/>
            <person name="Karaoz U."/>
            <person name="Brodie E.L."/>
            <person name="Williams K.H."/>
            <person name="Hubbard S.S."/>
            <person name="Banfield J.F."/>
        </authorList>
    </citation>
    <scope>NUCLEOTIDE SEQUENCE [LARGE SCALE GENOMIC DNA]</scope>
</reference>
<feature type="transmembrane region" description="Helical" evidence="1">
    <location>
        <begin position="197"/>
        <end position="214"/>
    </location>
</feature>
<feature type="transmembrane region" description="Helical" evidence="1">
    <location>
        <begin position="153"/>
        <end position="169"/>
    </location>
</feature>
<gene>
    <name evidence="2" type="ORF">A3D26_03170</name>
</gene>
<feature type="transmembrane region" description="Helical" evidence="1">
    <location>
        <begin position="287"/>
        <end position="307"/>
    </location>
</feature>
<feature type="transmembrane region" description="Helical" evidence="1">
    <location>
        <begin position="250"/>
        <end position="272"/>
    </location>
</feature>
<feature type="transmembrane region" description="Helical" evidence="1">
    <location>
        <begin position="346"/>
        <end position="370"/>
    </location>
</feature>
<evidence type="ECO:0008006" key="4">
    <source>
        <dbReference type="Google" id="ProtNLM"/>
    </source>
</evidence>
<feature type="transmembrane region" description="Helical" evidence="1">
    <location>
        <begin position="314"/>
        <end position="334"/>
    </location>
</feature>
<dbReference type="AlphaFoldDB" id="A0A1G1V7Y4"/>
<evidence type="ECO:0000313" key="3">
    <source>
        <dbReference type="Proteomes" id="UP000178319"/>
    </source>
</evidence>
<dbReference type="EMBL" id="MHBZ01000015">
    <property type="protein sequence ID" value="OGY11525.1"/>
    <property type="molecule type" value="Genomic_DNA"/>
</dbReference>
<name>A0A1G1V7Y4_9BACT</name>
<organism evidence="2 3">
    <name type="scientific">Candidatus Blackburnbacteria bacterium RIFCSPHIGHO2_02_FULL_44_20</name>
    <dbReference type="NCBI Taxonomy" id="1797516"/>
    <lineage>
        <taxon>Bacteria</taxon>
        <taxon>Candidatus Blackburniibacteriota</taxon>
    </lineage>
</organism>